<dbReference type="GO" id="GO:0051537">
    <property type="term" value="F:2 iron, 2 sulfur cluster binding"/>
    <property type="evidence" value="ECO:0007669"/>
    <property type="project" value="UniProtKB-KW"/>
</dbReference>
<evidence type="ECO:0000256" key="4">
    <source>
        <dbReference type="ARBA" id="ARBA00023004"/>
    </source>
</evidence>
<dbReference type="InterPro" id="IPR051452">
    <property type="entry name" value="Diverse_Oxidoreductases"/>
</dbReference>
<dbReference type="EMBL" id="CP002879">
    <property type="protein sequence ID" value="AEI81926.1"/>
    <property type="molecule type" value="Genomic_DNA"/>
</dbReference>
<dbReference type="PROSITE" id="PS51085">
    <property type="entry name" value="2FE2S_FER_2"/>
    <property type="match status" value="1"/>
</dbReference>
<dbReference type="Pfam" id="PF01799">
    <property type="entry name" value="Fer2_2"/>
    <property type="match status" value="1"/>
</dbReference>
<keyword evidence="7" id="KW-0614">Plasmid</keyword>
<evidence type="ECO:0000256" key="1">
    <source>
        <dbReference type="ARBA" id="ARBA00022714"/>
    </source>
</evidence>
<dbReference type="SUPFAM" id="SSF54292">
    <property type="entry name" value="2Fe-2S ferredoxin-like"/>
    <property type="match status" value="1"/>
</dbReference>
<name>F8GX56_CUPNN</name>
<dbReference type="InterPro" id="IPR001041">
    <property type="entry name" value="2Fe-2S_ferredoxin-type"/>
</dbReference>
<accession>F8GX56</accession>
<dbReference type="Pfam" id="PF00111">
    <property type="entry name" value="Fer2"/>
    <property type="match status" value="1"/>
</dbReference>
<evidence type="ECO:0000259" key="6">
    <source>
        <dbReference type="PROSITE" id="PS51085"/>
    </source>
</evidence>
<keyword evidence="4" id="KW-0408">Iron</keyword>
<dbReference type="Proteomes" id="UP000006798">
    <property type="component" value="Plasmid pBB1"/>
</dbReference>
<evidence type="ECO:0000256" key="2">
    <source>
        <dbReference type="ARBA" id="ARBA00022723"/>
    </source>
</evidence>
<evidence type="ECO:0000256" key="5">
    <source>
        <dbReference type="ARBA" id="ARBA00023014"/>
    </source>
</evidence>
<geneLocation type="plasmid" evidence="7 8">
    <name>pBB1</name>
</geneLocation>
<dbReference type="KEGG" id="cnc:CNE_BB1p05060"/>
<dbReference type="PROSITE" id="PS00197">
    <property type="entry name" value="2FE2S_FER_1"/>
    <property type="match status" value="1"/>
</dbReference>
<dbReference type="SUPFAM" id="SSF47741">
    <property type="entry name" value="CO dehydrogenase ISP C-domain like"/>
    <property type="match status" value="1"/>
</dbReference>
<dbReference type="Gene3D" id="3.10.20.30">
    <property type="match status" value="1"/>
</dbReference>
<keyword evidence="2" id="KW-0479">Metal-binding</keyword>
<dbReference type="HOGENOM" id="CLU_052511_3_1_4"/>
<dbReference type="PANTHER" id="PTHR44379:SF2">
    <property type="entry name" value="BLR6218 PROTEIN"/>
    <property type="match status" value="1"/>
</dbReference>
<dbReference type="AlphaFoldDB" id="F8GX56"/>
<gene>
    <name evidence="7" type="primary">iorA1</name>
    <name evidence="7" type="ordered locus">CNE_BB1p05060</name>
</gene>
<reference evidence="7 8" key="1">
    <citation type="journal article" date="2011" name="J. Bacteriol.">
        <title>Complete genome sequence of the type strain Cupriavidus necator N-1.</title>
        <authorList>
            <person name="Poehlein A."/>
            <person name="Kusian B."/>
            <person name="Friedrich B."/>
            <person name="Daniel R."/>
            <person name="Bowien B."/>
        </authorList>
    </citation>
    <scope>NUCLEOTIDE SEQUENCE [LARGE SCALE GENOMIC DNA]</scope>
    <source>
        <strain evidence="8">ATCC 43291 / DSM 13513 / CCUG 52238 / LMG 8453 / N-1</strain>
        <plasmid evidence="7 8">pBB1</plasmid>
    </source>
</reference>
<dbReference type="PANTHER" id="PTHR44379">
    <property type="entry name" value="OXIDOREDUCTASE WITH IRON-SULFUR SUBUNIT"/>
    <property type="match status" value="1"/>
</dbReference>
<protein>
    <submittedName>
        <fullName evidence="7">Isoquinoline 1-oxidoreductase subunit alpha</fullName>
        <ecNumber evidence="7">1.3.99.16</ecNumber>
    </submittedName>
</protein>
<dbReference type="InterPro" id="IPR006058">
    <property type="entry name" value="2Fe2S_fd_BS"/>
</dbReference>
<dbReference type="CDD" id="cd00207">
    <property type="entry name" value="fer2"/>
    <property type="match status" value="1"/>
</dbReference>
<dbReference type="InterPro" id="IPR036010">
    <property type="entry name" value="2Fe-2S_ferredoxin-like_sf"/>
</dbReference>
<keyword evidence="1" id="KW-0001">2Fe-2S</keyword>
<keyword evidence="3 7" id="KW-0560">Oxidoreductase</keyword>
<dbReference type="InterPro" id="IPR036884">
    <property type="entry name" value="2Fe-2S-bd_dom_sf"/>
</dbReference>
<evidence type="ECO:0000256" key="3">
    <source>
        <dbReference type="ARBA" id="ARBA00023002"/>
    </source>
</evidence>
<feature type="domain" description="2Fe-2S ferredoxin-type" evidence="6">
    <location>
        <begin position="33"/>
        <end position="108"/>
    </location>
</feature>
<organism evidence="7 8">
    <name type="scientific">Cupriavidus necator (strain ATCC 43291 / DSM 13513 / CCUG 52238 / LMG 8453 / N-1)</name>
    <name type="common">Ralstonia eutropha</name>
    <dbReference type="NCBI Taxonomy" id="1042878"/>
    <lineage>
        <taxon>Bacteria</taxon>
        <taxon>Pseudomonadati</taxon>
        <taxon>Pseudomonadota</taxon>
        <taxon>Betaproteobacteria</taxon>
        <taxon>Burkholderiales</taxon>
        <taxon>Burkholderiaceae</taxon>
        <taxon>Cupriavidus</taxon>
    </lineage>
</organism>
<dbReference type="InterPro" id="IPR002888">
    <property type="entry name" value="2Fe-2S-bd"/>
</dbReference>
<evidence type="ECO:0000313" key="8">
    <source>
        <dbReference type="Proteomes" id="UP000006798"/>
    </source>
</evidence>
<proteinExistence type="predicted"/>
<dbReference type="GO" id="GO:0046872">
    <property type="term" value="F:metal ion binding"/>
    <property type="evidence" value="ECO:0007669"/>
    <property type="project" value="UniProtKB-KW"/>
</dbReference>
<keyword evidence="5" id="KW-0411">Iron-sulfur</keyword>
<evidence type="ECO:0000313" key="7">
    <source>
        <dbReference type="EMBL" id="AEI81926.1"/>
    </source>
</evidence>
<dbReference type="Gene3D" id="1.10.150.120">
    <property type="entry name" value="[2Fe-2S]-binding domain"/>
    <property type="match status" value="1"/>
</dbReference>
<sequence length="186" mass="19910">MFFATAQFLLLGCGHTASPDPIEKHRPPNSKDAKMNLNVNGRDYAFDVEPEMPLLWALRDELRITGPKYGCGVGYCGACTVHMNGTPVRSCSMPVGAVSGPVVTIEGLGQPDALHAVQRAWIEHQVAQCGYCQAGQMMTAAAFLAATPAPTDKQIDDAMSANLCRCGTYPRIREATKTAAKLLKGV</sequence>
<dbReference type="GO" id="GO:0047121">
    <property type="term" value="F:isoquinoline 1-oxidoreductase activity"/>
    <property type="evidence" value="ECO:0007669"/>
    <property type="project" value="UniProtKB-EC"/>
</dbReference>
<dbReference type="EC" id="1.3.99.16" evidence="7"/>
<dbReference type="InterPro" id="IPR012675">
    <property type="entry name" value="Beta-grasp_dom_sf"/>
</dbReference>